<feature type="domain" description="SEC7" evidence="3">
    <location>
        <begin position="158"/>
        <end position="338"/>
    </location>
</feature>
<dbReference type="KEGG" id="ehx:EMIHUDRAFT_631893"/>
<dbReference type="FunFam" id="1.10.1000.11:FF:000002">
    <property type="entry name" value="Cytohesin 1"/>
    <property type="match status" value="1"/>
</dbReference>
<evidence type="ECO:0000313" key="4">
    <source>
        <dbReference type="EnsemblProtists" id="EOD03968"/>
    </source>
</evidence>
<name>A0A0D3HY83_EMIH1</name>
<dbReference type="Gene3D" id="1.10.220.20">
    <property type="match status" value="1"/>
</dbReference>
<dbReference type="GeneID" id="17250056"/>
<reference evidence="5" key="1">
    <citation type="journal article" date="2013" name="Nature">
        <title>Pan genome of the phytoplankton Emiliania underpins its global distribution.</title>
        <authorList>
            <person name="Read B.A."/>
            <person name="Kegel J."/>
            <person name="Klute M.J."/>
            <person name="Kuo A."/>
            <person name="Lefebvre S.C."/>
            <person name="Maumus F."/>
            <person name="Mayer C."/>
            <person name="Miller J."/>
            <person name="Monier A."/>
            <person name="Salamov A."/>
            <person name="Young J."/>
            <person name="Aguilar M."/>
            <person name="Claverie J.M."/>
            <person name="Frickenhaus S."/>
            <person name="Gonzalez K."/>
            <person name="Herman E.K."/>
            <person name="Lin Y.C."/>
            <person name="Napier J."/>
            <person name="Ogata H."/>
            <person name="Sarno A.F."/>
            <person name="Shmutz J."/>
            <person name="Schroeder D."/>
            <person name="de Vargas C."/>
            <person name="Verret F."/>
            <person name="von Dassow P."/>
            <person name="Valentin K."/>
            <person name="Van de Peer Y."/>
            <person name="Wheeler G."/>
            <person name="Dacks J.B."/>
            <person name="Delwiche C.F."/>
            <person name="Dyhrman S.T."/>
            <person name="Glockner G."/>
            <person name="John U."/>
            <person name="Richards T."/>
            <person name="Worden A.Z."/>
            <person name="Zhang X."/>
            <person name="Grigoriev I.V."/>
            <person name="Allen A.E."/>
            <person name="Bidle K."/>
            <person name="Borodovsky M."/>
            <person name="Bowler C."/>
            <person name="Brownlee C."/>
            <person name="Cock J.M."/>
            <person name="Elias M."/>
            <person name="Gladyshev V.N."/>
            <person name="Groth M."/>
            <person name="Guda C."/>
            <person name="Hadaegh A."/>
            <person name="Iglesias-Rodriguez M.D."/>
            <person name="Jenkins J."/>
            <person name="Jones B.M."/>
            <person name="Lawson T."/>
            <person name="Leese F."/>
            <person name="Lindquist E."/>
            <person name="Lobanov A."/>
            <person name="Lomsadze A."/>
            <person name="Malik S.B."/>
            <person name="Marsh M.E."/>
            <person name="Mackinder L."/>
            <person name="Mock T."/>
            <person name="Mueller-Roeber B."/>
            <person name="Pagarete A."/>
            <person name="Parker M."/>
            <person name="Probert I."/>
            <person name="Quesneville H."/>
            <person name="Raines C."/>
            <person name="Rensing S.A."/>
            <person name="Riano-Pachon D.M."/>
            <person name="Richier S."/>
            <person name="Rokitta S."/>
            <person name="Shiraiwa Y."/>
            <person name="Soanes D.M."/>
            <person name="van der Giezen M."/>
            <person name="Wahlund T.M."/>
            <person name="Williams B."/>
            <person name="Wilson W."/>
            <person name="Wolfe G."/>
            <person name="Wurch L.L."/>
        </authorList>
    </citation>
    <scope>NUCLEOTIDE SEQUENCE</scope>
</reference>
<dbReference type="SMART" id="SM00233">
    <property type="entry name" value="PH"/>
    <property type="match status" value="1"/>
</dbReference>
<dbReference type="eggNOG" id="KOG0930">
    <property type="taxonomic scope" value="Eukaryota"/>
</dbReference>
<reference evidence="4" key="2">
    <citation type="submission" date="2024-10" db="UniProtKB">
        <authorList>
            <consortium name="EnsemblProtists"/>
        </authorList>
    </citation>
    <scope>IDENTIFICATION</scope>
</reference>
<dbReference type="InterPro" id="IPR023394">
    <property type="entry name" value="Sec7_C_sf"/>
</dbReference>
<dbReference type="GO" id="GO:0032012">
    <property type="term" value="P:regulation of ARF protein signal transduction"/>
    <property type="evidence" value="ECO:0007669"/>
    <property type="project" value="InterPro"/>
</dbReference>
<dbReference type="Gene3D" id="1.10.1000.11">
    <property type="entry name" value="Arf Nucleotide-binding Site Opener,domain 2"/>
    <property type="match status" value="1"/>
</dbReference>
<keyword evidence="5" id="KW-1185">Reference proteome</keyword>
<dbReference type="SUPFAM" id="SSF48425">
    <property type="entry name" value="Sec7 domain"/>
    <property type="match status" value="1"/>
</dbReference>
<evidence type="ECO:0000259" key="3">
    <source>
        <dbReference type="PROSITE" id="PS50190"/>
    </source>
</evidence>
<evidence type="ECO:0000256" key="1">
    <source>
        <dbReference type="SAM" id="MobiDB-lite"/>
    </source>
</evidence>
<evidence type="ECO:0000313" key="5">
    <source>
        <dbReference type="Proteomes" id="UP000013827"/>
    </source>
</evidence>
<dbReference type="InterPro" id="IPR035999">
    <property type="entry name" value="Sec7_dom_sf"/>
</dbReference>
<dbReference type="SUPFAM" id="SSF50729">
    <property type="entry name" value="PH domain-like"/>
    <property type="match status" value="1"/>
</dbReference>
<dbReference type="InterPro" id="IPR011993">
    <property type="entry name" value="PH-like_dom_sf"/>
</dbReference>
<dbReference type="Gene3D" id="2.30.29.30">
    <property type="entry name" value="Pleckstrin-homology domain (PH domain)/Phosphotyrosine-binding domain (PTB)"/>
    <property type="match status" value="1"/>
</dbReference>
<dbReference type="SMART" id="SM00222">
    <property type="entry name" value="Sec7"/>
    <property type="match status" value="1"/>
</dbReference>
<dbReference type="GO" id="GO:0005085">
    <property type="term" value="F:guanyl-nucleotide exchange factor activity"/>
    <property type="evidence" value="ECO:0007669"/>
    <property type="project" value="InterPro"/>
</dbReference>
<feature type="domain" description="PH" evidence="2">
    <location>
        <begin position="349"/>
        <end position="503"/>
    </location>
</feature>
<dbReference type="PANTHER" id="PTHR10663">
    <property type="entry name" value="GUANYL-NUCLEOTIDE EXCHANGE FACTOR"/>
    <property type="match status" value="1"/>
</dbReference>
<dbReference type="STRING" id="2903.R1B346"/>
<dbReference type="InterPro" id="IPR001849">
    <property type="entry name" value="PH_domain"/>
</dbReference>
<accession>A0A0D3HY83</accession>
<dbReference type="CDD" id="cd00171">
    <property type="entry name" value="Sec7"/>
    <property type="match status" value="1"/>
</dbReference>
<evidence type="ECO:0008006" key="6">
    <source>
        <dbReference type="Google" id="ProtNLM"/>
    </source>
</evidence>
<feature type="region of interest" description="Disordered" evidence="1">
    <location>
        <begin position="549"/>
        <end position="598"/>
    </location>
</feature>
<dbReference type="PROSITE" id="PS50003">
    <property type="entry name" value="PH_DOMAIN"/>
    <property type="match status" value="1"/>
</dbReference>
<sequence>MDWSKRLRPGSDGAPPVSAGGAIACCSPVLSSSAAAPPSVVTFGGASIAVPAPSVRQYSVDTRASTPLLSAAEATRIDSEDADFLLSPSATPAVGAPASVPQLGEPRLRSSVSRVWTEQGAVEEERAYELVHVCIDGRSIVVDMPVSPPVPRRAAHNFNQKPVLTVRALMEPGSVSGADFAPAGGGLSADEVARWLLTCKRLSTNRIGDYLGRPDAGPVLLALVARLDLRSLPLDEALRFFLSLFRLPGEAQQIARVIETFAARYAACHAAGALSRADTVYVLCYSLIMLNVDAHSPRIPEAAKMTSDQFVSNNRGIDDGADLPRELLEQLYSSVVAREVKIEQREFIESSAQGWLLKHGGRGGCCGVCCAWRTARRYFILSNSVLYYFNAPDDALPLGLVPLEDIAAAPARERLPSPPQAARAAEANGRVARPQVRGPCCGLRPSSAFRLAPARGGKWMKSLKASAGATGGFELGHHSDFVLHAPSPELMEEWVSAIDEAAVSSVVVGGGGGGGPGARGSAGRRGAFRRLLPCLSPCLEAAAQRQGRPGQAQIEAARTRGWSGLGAESMRTRSPADGSRAVLSPAGAKPSDAPSFKAPPAVVAAVGERESAKYRVLRDLV</sequence>
<dbReference type="AlphaFoldDB" id="A0A0D3HY83"/>
<dbReference type="InterPro" id="IPR000904">
    <property type="entry name" value="Sec7_dom"/>
</dbReference>
<dbReference type="Proteomes" id="UP000013827">
    <property type="component" value="Unassembled WGS sequence"/>
</dbReference>
<dbReference type="RefSeq" id="XP_005756397.1">
    <property type="nucleotide sequence ID" value="XM_005756340.1"/>
</dbReference>
<organism evidence="4 5">
    <name type="scientific">Emiliania huxleyi (strain CCMP1516)</name>
    <dbReference type="NCBI Taxonomy" id="280463"/>
    <lineage>
        <taxon>Eukaryota</taxon>
        <taxon>Haptista</taxon>
        <taxon>Haptophyta</taxon>
        <taxon>Prymnesiophyceae</taxon>
        <taxon>Isochrysidales</taxon>
        <taxon>Noelaerhabdaceae</taxon>
        <taxon>Emiliania</taxon>
    </lineage>
</organism>
<dbReference type="EnsemblProtists" id="EOD03968">
    <property type="protein sequence ID" value="EOD03968"/>
    <property type="gene ID" value="EMIHUDRAFT_631893"/>
</dbReference>
<dbReference type="PaxDb" id="2903-EOD03968"/>
<protein>
    <recommendedName>
        <fullName evidence="6">SEC7 domain-containing protein</fullName>
    </recommendedName>
</protein>
<dbReference type="HOGENOM" id="CLU_440358_0_0_1"/>
<dbReference type="PROSITE" id="PS51257">
    <property type="entry name" value="PROKAR_LIPOPROTEIN"/>
    <property type="match status" value="1"/>
</dbReference>
<proteinExistence type="predicted"/>
<dbReference type="Pfam" id="PF01369">
    <property type="entry name" value="Sec7"/>
    <property type="match status" value="1"/>
</dbReference>
<dbReference type="PROSITE" id="PS50190">
    <property type="entry name" value="SEC7"/>
    <property type="match status" value="1"/>
</dbReference>
<evidence type="ECO:0000259" key="2">
    <source>
        <dbReference type="PROSITE" id="PS50003"/>
    </source>
</evidence>